<dbReference type="VEuPathDB" id="AmoebaDB:NAEGRDRAFT_45102"/>
<name>D2UY66_NAEGR</name>
<gene>
    <name evidence="1" type="ORF">NAEGRDRAFT_45102</name>
</gene>
<proteinExistence type="predicted"/>
<dbReference type="AlphaFoldDB" id="D2UY66"/>
<keyword evidence="2" id="KW-1185">Reference proteome</keyword>
<dbReference type="EMBL" id="GG738845">
    <property type="protein sequence ID" value="EFC50420.1"/>
    <property type="molecule type" value="Genomic_DNA"/>
</dbReference>
<dbReference type="OrthoDB" id="10581694at2759"/>
<dbReference type="InParanoid" id="D2UY66"/>
<dbReference type="KEGG" id="ngr:NAEGRDRAFT_45102"/>
<evidence type="ECO:0000313" key="2">
    <source>
        <dbReference type="Proteomes" id="UP000006671"/>
    </source>
</evidence>
<reference evidence="1 2" key="1">
    <citation type="journal article" date="2010" name="Cell">
        <title>The genome of Naegleria gruberi illuminates early eukaryotic versatility.</title>
        <authorList>
            <person name="Fritz-Laylin L.K."/>
            <person name="Prochnik S.E."/>
            <person name="Ginger M.L."/>
            <person name="Dacks J.B."/>
            <person name="Carpenter M.L."/>
            <person name="Field M.C."/>
            <person name="Kuo A."/>
            <person name="Paredez A."/>
            <person name="Chapman J."/>
            <person name="Pham J."/>
            <person name="Shu S."/>
            <person name="Neupane R."/>
            <person name="Cipriano M."/>
            <person name="Mancuso J."/>
            <person name="Tu H."/>
            <person name="Salamov A."/>
            <person name="Lindquist E."/>
            <person name="Shapiro H."/>
            <person name="Lucas S."/>
            <person name="Grigoriev I.V."/>
            <person name="Cande W.Z."/>
            <person name="Fulton C."/>
            <person name="Rokhsar D.S."/>
            <person name="Dawson S.C."/>
        </authorList>
    </citation>
    <scope>NUCLEOTIDE SEQUENCE [LARGE SCALE GENOMIC DNA]</scope>
    <source>
        <strain evidence="1 2">NEG-M</strain>
    </source>
</reference>
<dbReference type="Proteomes" id="UP000006671">
    <property type="component" value="Unassembled WGS sequence"/>
</dbReference>
<dbReference type="RefSeq" id="XP_002683164.1">
    <property type="nucleotide sequence ID" value="XM_002683118.1"/>
</dbReference>
<evidence type="ECO:0000313" key="1">
    <source>
        <dbReference type="EMBL" id="EFC50420.1"/>
    </source>
</evidence>
<dbReference type="GeneID" id="8859064"/>
<accession>D2UY66</accession>
<protein>
    <submittedName>
        <fullName evidence="1">Predicted protein</fullName>
    </submittedName>
</protein>
<organism evidence="2">
    <name type="scientific">Naegleria gruberi</name>
    <name type="common">Amoeba</name>
    <dbReference type="NCBI Taxonomy" id="5762"/>
    <lineage>
        <taxon>Eukaryota</taxon>
        <taxon>Discoba</taxon>
        <taxon>Heterolobosea</taxon>
        <taxon>Tetramitia</taxon>
        <taxon>Eutetramitia</taxon>
        <taxon>Vahlkampfiidae</taxon>
        <taxon>Naegleria</taxon>
    </lineage>
</organism>
<sequence length="247" mass="29098">MHFTKPIEIPLNRSTYHELDYNRYCQHFRTISKPTTHPCVSKQKKPILLEHPKMLSNLHKNFSSQSMKKLEKEILFSQPILKQSYALHEDELLEEMVCMIKNHKLAKQKVNSTQEPVHQSDNEETRRLFVSNSLTIKFLEEQDVVLITVSEELQISQVVDANFHLKVGRIVKKLEFDECLVEVGTNDIVTVPSFCLCLEDRVLFDRMQTMRNKMIFRRSNEEINELEISMEEKQDVSSKPKRKFKSC</sequence>